<dbReference type="eggNOG" id="COG1055">
    <property type="taxonomic scope" value="Bacteria"/>
</dbReference>
<dbReference type="InterPro" id="IPR004680">
    <property type="entry name" value="Cit_transptr-like_dom"/>
</dbReference>
<gene>
    <name evidence="9" type="ORF">CIMIT_03500</name>
</gene>
<dbReference type="GO" id="GO:0055085">
    <property type="term" value="P:transmembrane transport"/>
    <property type="evidence" value="ECO:0007669"/>
    <property type="project" value="InterPro"/>
</dbReference>
<evidence type="ECO:0000256" key="5">
    <source>
        <dbReference type="ARBA" id="ARBA00022989"/>
    </source>
</evidence>
<keyword evidence="4 7" id="KW-0812">Transmembrane</keyword>
<dbReference type="AlphaFoldDB" id="A0A076NF88"/>
<dbReference type="Pfam" id="PF03600">
    <property type="entry name" value="CitMHS"/>
    <property type="match status" value="1"/>
</dbReference>
<comment type="subcellular location">
    <subcellularLocation>
        <location evidence="1">Cell membrane</location>
        <topology evidence="1">Multi-pass membrane protein</topology>
    </subcellularLocation>
</comment>
<dbReference type="GO" id="GO:0005886">
    <property type="term" value="C:plasma membrane"/>
    <property type="evidence" value="ECO:0007669"/>
    <property type="project" value="UniProtKB-SubCell"/>
</dbReference>
<reference evidence="9 10" key="1">
    <citation type="submission" date="2014-08" db="EMBL/GenBank/DDBJ databases">
        <title>Complete genome sequence of Corynebacterium imitans DSM 44264, isolated from a five-month-old boy with suspected pharyngeal diphtheria.</title>
        <authorList>
            <person name="Mollmann S."/>
            <person name="Albersmeier A."/>
            <person name="Ruckert C."/>
            <person name="Tauch A."/>
        </authorList>
    </citation>
    <scope>NUCLEOTIDE SEQUENCE [LARGE SCALE GENOMIC DNA]</scope>
    <source>
        <strain evidence="9 10">DSM 44264</strain>
    </source>
</reference>
<sequence>MFWPAAAVVLFVALALTDTAAATSVAGRLLPVLVFAAAMSAMVNLAAQAGVFEALAAWIERTHFVWPAFLVLCVFVTIFLSLDTTAIMLTPLAVAVARRNGLSVVALSLSVVWIANLGSMLLPVSNLTNLLALKHYSGTYDFVAASWRSALVGIAVAVAASYVARFIFGAEKQQHSPSAPPSPGAALWILGLTVVALLTPIPFWATSVVGAVAMALAVGVENRGELVPWQSLALVVAISSAVALLPPLHINAPAALSGTVAANLVNNLPAYLLLEGDEPMQLLVGVNFGPLITPWASLATLLWHSQLERAGIQIPWRVFIAFGCVLVPLAVWLGSAVA</sequence>
<keyword evidence="6 7" id="KW-0472">Membrane</keyword>
<evidence type="ECO:0000256" key="4">
    <source>
        <dbReference type="ARBA" id="ARBA00022692"/>
    </source>
</evidence>
<evidence type="ECO:0000313" key="9">
    <source>
        <dbReference type="EMBL" id="AIJ33094.1"/>
    </source>
</evidence>
<feature type="transmembrane region" description="Helical" evidence="7">
    <location>
        <begin position="145"/>
        <end position="167"/>
    </location>
</feature>
<feature type="transmembrane region" description="Helical" evidence="7">
    <location>
        <begin position="102"/>
        <end position="124"/>
    </location>
</feature>
<evidence type="ECO:0000259" key="8">
    <source>
        <dbReference type="Pfam" id="PF03600"/>
    </source>
</evidence>
<evidence type="ECO:0000256" key="1">
    <source>
        <dbReference type="ARBA" id="ARBA00004651"/>
    </source>
</evidence>
<accession>A0A076NF88</accession>
<keyword evidence="5 7" id="KW-1133">Transmembrane helix</keyword>
<name>A0A076NF88_9CORY</name>
<dbReference type="HOGENOM" id="CLU_043931_0_0_11"/>
<organism evidence="9 10">
    <name type="scientific">Corynebacterium imitans</name>
    <dbReference type="NCBI Taxonomy" id="156978"/>
    <lineage>
        <taxon>Bacteria</taxon>
        <taxon>Bacillati</taxon>
        <taxon>Actinomycetota</taxon>
        <taxon>Actinomycetes</taxon>
        <taxon>Mycobacteriales</taxon>
        <taxon>Corynebacteriaceae</taxon>
        <taxon>Corynebacterium</taxon>
    </lineage>
</organism>
<evidence type="ECO:0000256" key="6">
    <source>
        <dbReference type="ARBA" id="ARBA00023136"/>
    </source>
</evidence>
<feature type="transmembrane region" description="Helical" evidence="7">
    <location>
        <begin position="282"/>
        <end position="302"/>
    </location>
</feature>
<evidence type="ECO:0000256" key="7">
    <source>
        <dbReference type="SAM" id="Phobius"/>
    </source>
</evidence>
<dbReference type="PANTHER" id="PTHR43302">
    <property type="entry name" value="TRANSPORTER ARSB-RELATED"/>
    <property type="match status" value="1"/>
</dbReference>
<feature type="transmembrane region" description="Helical" evidence="7">
    <location>
        <begin position="64"/>
        <end position="82"/>
    </location>
</feature>
<dbReference type="EMBL" id="CP009211">
    <property type="protein sequence ID" value="AIJ33094.1"/>
    <property type="molecule type" value="Genomic_DNA"/>
</dbReference>
<feature type="transmembrane region" description="Helical" evidence="7">
    <location>
        <begin position="314"/>
        <end position="333"/>
    </location>
</feature>
<keyword evidence="3" id="KW-1003">Cell membrane</keyword>
<dbReference type="KEGG" id="cii:CIMIT_03500"/>
<feature type="transmembrane region" description="Helical" evidence="7">
    <location>
        <begin position="187"/>
        <end position="220"/>
    </location>
</feature>
<dbReference type="Proteomes" id="UP000028780">
    <property type="component" value="Chromosome"/>
</dbReference>
<evidence type="ECO:0000256" key="3">
    <source>
        <dbReference type="ARBA" id="ARBA00022475"/>
    </source>
</evidence>
<feature type="transmembrane region" description="Helical" evidence="7">
    <location>
        <begin position="232"/>
        <end position="250"/>
    </location>
</feature>
<dbReference type="STRING" id="156978.CIMIT_03500"/>
<feature type="domain" description="Citrate transporter-like" evidence="8">
    <location>
        <begin position="6"/>
        <end position="243"/>
    </location>
</feature>
<protein>
    <recommendedName>
        <fullName evidence="8">Citrate transporter-like domain-containing protein</fullName>
    </recommendedName>
</protein>
<dbReference type="PANTHER" id="PTHR43302:SF5">
    <property type="entry name" value="TRANSPORTER ARSB-RELATED"/>
    <property type="match status" value="1"/>
</dbReference>
<keyword evidence="10" id="KW-1185">Reference proteome</keyword>
<evidence type="ECO:0000256" key="2">
    <source>
        <dbReference type="ARBA" id="ARBA00022448"/>
    </source>
</evidence>
<proteinExistence type="predicted"/>
<evidence type="ECO:0000313" key="10">
    <source>
        <dbReference type="Proteomes" id="UP000028780"/>
    </source>
</evidence>
<feature type="transmembrane region" description="Helical" evidence="7">
    <location>
        <begin position="32"/>
        <end position="52"/>
    </location>
</feature>
<keyword evidence="2" id="KW-0813">Transport</keyword>